<sequence length="211" mass="23390">MKVLSVVGSPRRDGSTAQVVEYLTNNLEGIEKELVYLSDYKLHPCLGCMLCVHTNRCVQEDGWDSIQTSLMEADVLILGFPTYYAFSLGFNAMTHVFLERWFALRHLGVKLNLKKIVCVVSSGTSPEVAQKGLTDFFVNYHRLPAPEFLNIQTPIACMTCGVGDVCEMSGLALMAQDSIIYTPDMKPDLSRQPEVFEKATQIAASISALKD</sequence>
<proteinExistence type="predicted"/>
<dbReference type="GO" id="GO:0016491">
    <property type="term" value="F:oxidoreductase activity"/>
    <property type="evidence" value="ECO:0007669"/>
    <property type="project" value="InterPro"/>
</dbReference>
<name>A0A4V1GMJ6_EUBML</name>
<evidence type="ECO:0000256" key="2">
    <source>
        <dbReference type="ARBA" id="ARBA00022643"/>
    </source>
</evidence>
<dbReference type="RefSeq" id="WP_096920874.1">
    <property type="nucleotide sequence ID" value="NZ_CP029487.1"/>
</dbReference>
<accession>A0A4V1GMJ6</accession>
<dbReference type="Proteomes" id="UP000218387">
    <property type="component" value="Chromosome"/>
</dbReference>
<reference evidence="4 5" key="1">
    <citation type="submission" date="2018-05" db="EMBL/GenBank/DDBJ databases">
        <title>Genome comparison of Eubacterium sp.</title>
        <authorList>
            <person name="Feng Y."/>
            <person name="Sanchez-Andrea I."/>
            <person name="Stams A.J.M."/>
            <person name="De Vos W.M."/>
        </authorList>
    </citation>
    <scope>NUCLEOTIDE SEQUENCE [LARGE SCALE GENOMIC DNA]</scope>
    <source>
        <strain evidence="4 5">YI</strain>
    </source>
</reference>
<dbReference type="EMBL" id="CP029487">
    <property type="protein sequence ID" value="QCT73516.1"/>
    <property type="molecule type" value="Genomic_DNA"/>
</dbReference>
<evidence type="ECO:0000313" key="5">
    <source>
        <dbReference type="Proteomes" id="UP000218387"/>
    </source>
</evidence>
<dbReference type="PANTHER" id="PTHR43278:SF1">
    <property type="entry name" value="IRON-SULFUR FLAVOPROTEIN MJ1083"/>
    <property type="match status" value="1"/>
</dbReference>
<dbReference type="Pfam" id="PF03358">
    <property type="entry name" value="FMN_red"/>
    <property type="match status" value="1"/>
</dbReference>
<dbReference type="InterPro" id="IPR051796">
    <property type="entry name" value="ISF_SsuE-like"/>
</dbReference>
<gene>
    <name evidence="4" type="ORF">CPZ25_020090</name>
</gene>
<dbReference type="AlphaFoldDB" id="A0A4V1GMJ6"/>
<organism evidence="4 5">
    <name type="scientific">Eubacterium maltosivorans</name>
    <dbReference type="NCBI Taxonomy" id="2041044"/>
    <lineage>
        <taxon>Bacteria</taxon>
        <taxon>Bacillati</taxon>
        <taxon>Bacillota</taxon>
        <taxon>Clostridia</taxon>
        <taxon>Eubacteriales</taxon>
        <taxon>Eubacteriaceae</taxon>
        <taxon>Eubacterium</taxon>
    </lineage>
</organism>
<dbReference type="InterPro" id="IPR029039">
    <property type="entry name" value="Flavoprotein-like_sf"/>
</dbReference>
<dbReference type="KEGG" id="emt:CPZ25_020090"/>
<dbReference type="Gene3D" id="3.40.50.360">
    <property type="match status" value="1"/>
</dbReference>
<evidence type="ECO:0000259" key="3">
    <source>
        <dbReference type="Pfam" id="PF03358"/>
    </source>
</evidence>
<keyword evidence="2" id="KW-0288">FMN</keyword>
<dbReference type="SUPFAM" id="SSF52218">
    <property type="entry name" value="Flavoproteins"/>
    <property type="match status" value="1"/>
</dbReference>
<dbReference type="InterPro" id="IPR005025">
    <property type="entry name" value="FMN_Rdtase-like_dom"/>
</dbReference>
<evidence type="ECO:0000313" key="4">
    <source>
        <dbReference type="EMBL" id="QCT73516.1"/>
    </source>
</evidence>
<dbReference type="PANTHER" id="PTHR43278">
    <property type="entry name" value="NAD(P)H-DEPENDENT FMN-CONTAINING OXIDOREDUCTASE YWQN-RELATED"/>
    <property type="match status" value="1"/>
</dbReference>
<evidence type="ECO:0000256" key="1">
    <source>
        <dbReference type="ARBA" id="ARBA00022630"/>
    </source>
</evidence>
<keyword evidence="1" id="KW-0285">Flavoprotein</keyword>
<feature type="domain" description="NADPH-dependent FMN reductase-like" evidence="3">
    <location>
        <begin position="1"/>
        <end position="146"/>
    </location>
</feature>
<protein>
    <submittedName>
        <fullName evidence="4">Flavodoxin family protein</fullName>
    </submittedName>
</protein>
<keyword evidence="5" id="KW-1185">Reference proteome</keyword>